<dbReference type="GO" id="GO:0005829">
    <property type="term" value="C:cytosol"/>
    <property type="evidence" value="ECO:0007669"/>
    <property type="project" value="TreeGrafter"/>
</dbReference>
<dbReference type="GO" id="GO:0003677">
    <property type="term" value="F:DNA binding"/>
    <property type="evidence" value="ECO:0007669"/>
    <property type="project" value="UniProtKB-KW"/>
</dbReference>
<dbReference type="Pfam" id="PF07883">
    <property type="entry name" value="Cupin_2"/>
    <property type="match status" value="1"/>
</dbReference>
<keyword evidence="4" id="KW-1185">Reference proteome</keyword>
<dbReference type="Gene3D" id="2.60.120.10">
    <property type="entry name" value="Jelly Rolls"/>
    <property type="match status" value="1"/>
</dbReference>
<sequence length="200" mass="21556">MTESLAHSVRKKTDVSVADILVGRRIRALRLEKGLSLSTLSARAGISVGALSQIERGLSSLRIRTIWPLATALCVDPQDLVAEGKEPQRDVYCVPASTRKTLPVHSDGIIKSLLSPHAAALTGMLVCVEVGGASGMYAHSGNEFGYVLSGDLMLWIEGASYRLSSGDSFAFRSNLEHSFRNCGTEVAKILWVNTSKPEKE</sequence>
<feature type="domain" description="HTH cro/C1-type" evidence="2">
    <location>
        <begin position="26"/>
        <end position="80"/>
    </location>
</feature>
<proteinExistence type="predicted"/>
<organism evidence="3 4">
    <name type="scientific">Acetobacter estunensis</name>
    <dbReference type="NCBI Taxonomy" id="104097"/>
    <lineage>
        <taxon>Bacteria</taxon>
        <taxon>Pseudomonadati</taxon>
        <taxon>Pseudomonadota</taxon>
        <taxon>Alphaproteobacteria</taxon>
        <taxon>Acetobacterales</taxon>
        <taxon>Acetobacteraceae</taxon>
        <taxon>Acetobacter</taxon>
    </lineage>
</organism>
<dbReference type="InterPro" id="IPR014710">
    <property type="entry name" value="RmlC-like_jellyroll"/>
</dbReference>
<evidence type="ECO:0000313" key="3">
    <source>
        <dbReference type="EMBL" id="NHO54903.1"/>
    </source>
</evidence>
<comment type="caution">
    <text evidence="3">The sequence shown here is derived from an EMBL/GenBank/DDBJ whole genome shotgun (WGS) entry which is preliminary data.</text>
</comment>
<dbReference type="InterPro" id="IPR013096">
    <property type="entry name" value="Cupin_2"/>
</dbReference>
<dbReference type="GO" id="GO:0003700">
    <property type="term" value="F:DNA-binding transcription factor activity"/>
    <property type="evidence" value="ECO:0007669"/>
    <property type="project" value="TreeGrafter"/>
</dbReference>
<evidence type="ECO:0000256" key="1">
    <source>
        <dbReference type="ARBA" id="ARBA00023125"/>
    </source>
</evidence>
<dbReference type="AlphaFoldDB" id="A0A967BD85"/>
<dbReference type="InterPro" id="IPR050807">
    <property type="entry name" value="TransReg_Diox_bact_type"/>
</dbReference>
<gene>
    <name evidence="3" type="ORF">GOB87_13260</name>
</gene>
<dbReference type="PANTHER" id="PTHR46797:SF2">
    <property type="entry name" value="TRANSCRIPTIONAL REGULATOR"/>
    <property type="match status" value="1"/>
</dbReference>
<dbReference type="Pfam" id="PF01381">
    <property type="entry name" value="HTH_3"/>
    <property type="match status" value="1"/>
</dbReference>
<name>A0A967BD85_9PROT</name>
<dbReference type="EMBL" id="WOTH01000037">
    <property type="protein sequence ID" value="NHO54903.1"/>
    <property type="molecule type" value="Genomic_DNA"/>
</dbReference>
<dbReference type="CDD" id="cd00093">
    <property type="entry name" value="HTH_XRE"/>
    <property type="match status" value="1"/>
</dbReference>
<accession>A0A967BD85</accession>
<dbReference type="Gene3D" id="1.10.260.40">
    <property type="entry name" value="lambda repressor-like DNA-binding domains"/>
    <property type="match status" value="1"/>
</dbReference>
<reference evidence="3" key="1">
    <citation type="submission" date="2019-11" db="EMBL/GenBank/DDBJ databases">
        <title>Description of new Acetobacter species.</title>
        <authorList>
            <person name="Cleenwerck I."/>
            <person name="Sombolestani A.S."/>
        </authorList>
    </citation>
    <scope>NUCLEOTIDE SEQUENCE</scope>
    <source>
        <strain evidence="3">LMG 1626</strain>
    </source>
</reference>
<dbReference type="Proteomes" id="UP000597459">
    <property type="component" value="Unassembled WGS sequence"/>
</dbReference>
<protein>
    <submittedName>
        <fullName evidence="3">Cupin domain-containing protein</fullName>
    </submittedName>
</protein>
<evidence type="ECO:0000313" key="4">
    <source>
        <dbReference type="Proteomes" id="UP000597459"/>
    </source>
</evidence>
<dbReference type="CDD" id="cd02209">
    <property type="entry name" value="cupin_XRE_C"/>
    <property type="match status" value="1"/>
</dbReference>
<dbReference type="SUPFAM" id="SSF47413">
    <property type="entry name" value="lambda repressor-like DNA-binding domains"/>
    <property type="match status" value="1"/>
</dbReference>
<evidence type="ECO:0000259" key="2">
    <source>
        <dbReference type="PROSITE" id="PS50943"/>
    </source>
</evidence>
<dbReference type="PANTHER" id="PTHR46797">
    <property type="entry name" value="HTH-TYPE TRANSCRIPTIONAL REGULATOR"/>
    <property type="match status" value="1"/>
</dbReference>
<dbReference type="SUPFAM" id="SSF51182">
    <property type="entry name" value="RmlC-like cupins"/>
    <property type="match status" value="1"/>
</dbReference>
<dbReference type="InterPro" id="IPR001387">
    <property type="entry name" value="Cro/C1-type_HTH"/>
</dbReference>
<keyword evidence="1" id="KW-0238">DNA-binding</keyword>
<dbReference type="PROSITE" id="PS50943">
    <property type="entry name" value="HTH_CROC1"/>
    <property type="match status" value="1"/>
</dbReference>
<dbReference type="InterPro" id="IPR011051">
    <property type="entry name" value="RmlC_Cupin_sf"/>
</dbReference>
<dbReference type="SMART" id="SM00530">
    <property type="entry name" value="HTH_XRE"/>
    <property type="match status" value="1"/>
</dbReference>
<dbReference type="InterPro" id="IPR010982">
    <property type="entry name" value="Lambda_DNA-bd_dom_sf"/>
</dbReference>